<proteinExistence type="predicted"/>
<reference evidence="2 3" key="1">
    <citation type="journal article" date="2019" name="Sci. Rep.">
        <title>Orb-weaving spider Araneus ventricosus genome elucidates the spidroin gene catalogue.</title>
        <authorList>
            <person name="Kono N."/>
            <person name="Nakamura H."/>
            <person name="Ohtoshi R."/>
            <person name="Moran D.A.P."/>
            <person name="Shinohara A."/>
            <person name="Yoshida Y."/>
            <person name="Fujiwara M."/>
            <person name="Mori M."/>
            <person name="Tomita M."/>
            <person name="Arakawa K."/>
        </authorList>
    </citation>
    <scope>NUCLEOTIDE SEQUENCE [LARGE SCALE GENOMIC DNA]</scope>
</reference>
<dbReference type="AlphaFoldDB" id="A0A4Y2WVB3"/>
<name>A0A4Y2WVB3_ARAVE</name>
<comment type="caution">
    <text evidence="2">The sequence shown here is derived from an EMBL/GenBank/DDBJ whole genome shotgun (WGS) entry which is preliminary data.</text>
</comment>
<protein>
    <submittedName>
        <fullName evidence="2">Uncharacterized protein</fullName>
    </submittedName>
</protein>
<dbReference type="Proteomes" id="UP000499080">
    <property type="component" value="Unassembled WGS sequence"/>
</dbReference>
<feature type="compositionally biased region" description="Polar residues" evidence="1">
    <location>
        <begin position="30"/>
        <end position="39"/>
    </location>
</feature>
<evidence type="ECO:0000256" key="1">
    <source>
        <dbReference type="SAM" id="MobiDB-lite"/>
    </source>
</evidence>
<gene>
    <name evidence="2" type="ORF">AVEN_84893_1</name>
</gene>
<feature type="non-terminal residue" evidence="2">
    <location>
        <position position="1"/>
    </location>
</feature>
<evidence type="ECO:0000313" key="2">
    <source>
        <dbReference type="EMBL" id="GBO41395.1"/>
    </source>
</evidence>
<sequence>ELVLLKRELLPPCYSVRGELKNGRRDSSEFSRPSPATSWPLSKEDCIIFGGGQLKNHKYYAIRRSENPLTYPVAPHQ</sequence>
<accession>A0A4Y2WVB3</accession>
<evidence type="ECO:0000313" key="3">
    <source>
        <dbReference type="Proteomes" id="UP000499080"/>
    </source>
</evidence>
<organism evidence="2 3">
    <name type="scientific">Araneus ventricosus</name>
    <name type="common">Orbweaver spider</name>
    <name type="synonym">Epeira ventricosa</name>
    <dbReference type="NCBI Taxonomy" id="182803"/>
    <lineage>
        <taxon>Eukaryota</taxon>
        <taxon>Metazoa</taxon>
        <taxon>Ecdysozoa</taxon>
        <taxon>Arthropoda</taxon>
        <taxon>Chelicerata</taxon>
        <taxon>Arachnida</taxon>
        <taxon>Araneae</taxon>
        <taxon>Araneomorphae</taxon>
        <taxon>Entelegynae</taxon>
        <taxon>Araneoidea</taxon>
        <taxon>Araneidae</taxon>
        <taxon>Araneus</taxon>
    </lineage>
</organism>
<keyword evidence="3" id="KW-1185">Reference proteome</keyword>
<dbReference type="EMBL" id="BGPR01067017">
    <property type="protein sequence ID" value="GBO41395.1"/>
    <property type="molecule type" value="Genomic_DNA"/>
</dbReference>
<feature type="compositionally biased region" description="Basic and acidic residues" evidence="1">
    <location>
        <begin position="20"/>
        <end position="29"/>
    </location>
</feature>
<feature type="region of interest" description="Disordered" evidence="1">
    <location>
        <begin position="20"/>
        <end position="39"/>
    </location>
</feature>